<accession>A0A6N8FMM8</accession>
<dbReference type="PANTHER" id="PTHR11493">
    <property type="entry name" value="SULFITE REDUCTASE [NADPH] SUBUNIT BETA-RELATED"/>
    <property type="match status" value="1"/>
</dbReference>
<dbReference type="RefSeq" id="WP_343042304.1">
    <property type="nucleotide sequence ID" value="NZ_WOCA01000010.1"/>
</dbReference>
<sequence length="209" mass="23948">MQTKKYIPLAVNGGIGYGAKLKPKQLAVLGQYLEEESEIELTTLQQLIVQIPEEELDEVKRRFDEVGLSYYKVGKFVKNIRTCNFCKGEEEEGMPVAKELNRRIAGQEVPFTLRPAYTGCPIGCGEPLINDIGIMKDQDTYELYIGGLSKGRDARPGKLVRANLEPEELYDLVDRILDIYRENGKKREKFYRFVDRFGFEKIIEELEAV</sequence>
<proteinExistence type="predicted"/>
<keyword evidence="4" id="KW-0411">Iron-sulfur</keyword>
<dbReference type="InterPro" id="IPR006067">
    <property type="entry name" value="NO2/SO3_Rdtase_4Fe4S_dom"/>
</dbReference>
<dbReference type="SUPFAM" id="SSF56014">
    <property type="entry name" value="Nitrite and sulphite reductase 4Fe-4S domain-like"/>
    <property type="match status" value="1"/>
</dbReference>
<evidence type="ECO:0000256" key="4">
    <source>
        <dbReference type="ARBA" id="ARBA00023014"/>
    </source>
</evidence>
<dbReference type="InterPro" id="IPR006066">
    <property type="entry name" value="NO2/SO3_Rdtase_FeS/sirohaem_BS"/>
</dbReference>
<dbReference type="Proteomes" id="UP000469125">
    <property type="component" value="Unassembled WGS sequence"/>
</dbReference>
<protein>
    <submittedName>
        <fullName evidence="6">Nitrite reductase</fullName>
    </submittedName>
</protein>
<organism evidence="6 7">
    <name type="scientific">Ornithinibacillus caprae</name>
    <dbReference type="NCBI Taxonomy" id="2678566"/>
    <lineage>
        <taxon>Bacteria</taxon>
        <taxon>Bacillati</taxon>
        <taxon>Bacillota</taxon>
        <taxon>Bacilli</taxon>
        <taxon>Bacillales</taxon>
        <taxon>Bacillaceae</taxon>
        <taxon>Ornithinibacillus</taxon>
    </lineage>
</organism>
<dbReference type="AlphaFoldDB" id="A0A6N8FMM8"/>
<dbReference type="GO" id="GO:0050311">
    <property type="term" value="F:sulfite reductase (ferredoxin) activity"/>
    <property type="evidence" value="ECO:0007669"/>
    <property type="project" value="TreeGrafter"/>
</dbReference>
<evidence type="ECO:0000313" key="7">
    <source>
        <dbReference type="Proteomes" id="UP000469125"/>
    </source>
</evidence>
<dbReference type="GO" id="GO:0009337">
    <property type="term" value="C:sulfite reductase complex (NADPH)"/>
    <property type="evidence" value="ECO:0007669"/>
    <property type="project" value="TreeGrafter"/>
</dbReference>
<dbReference type="InterPro" id="IPR045854">
    <property type="entry name" value="NO2/SO3_Rdtase_4Fe4S_sf"/>
</dbReference>
<keyword evidence="3" id="KW-0408">Iron</keyword>
<feature type="domain" description="Nitrite/sulphite reductase 4Fe-4S" evidence="5">
    <location>
        <begin position="84"/>
        <end position="207"/>
    </location>
</feature>
<keyword evidence="1" id="KW-0004">4Fe-4S</keyword>
<gene>
    <name evidence="6" type="ORF">GMD78_12875</name>
</gene>
<comment type="caution">
    <text evidence="6">The sequence shown here is derived from an EMBL/GenBank/DDBJ whole genome shotgun (WGS) entry which is preliminary data.</text>
</comment>
<evidence type="ECO:0000256" key="1">
    <source>
        <dbReference type="ARBA" id="ARBA00022485"/>
    </source>
</evidence>
<dbReference type="Pfam" id="PF01077">
    <property type="entry name" value="NIR_SIR"/>
    <property type="match status" value="1"/>
</dbReference>
<reference evidence="6 7" key="1">
    <citation type="submission" date="2019-11" db="EMBL/GenBank/DDBJ databases">
        <authorList>
            <person name="Li X."/>
        </authorList>
    </citation>
    <scope>NUCLEOTIDE SEQUENCE [LARGE SCALE GENOMIC DNA]</scope>
    <source>
        <strain evidence="6 7">L9</strain>
    </source>
</reference>
<name>A0A6N8FMM8_9BACI</name>
<keyword evidence="2" id="KW-0479">Metal-binding</keyword>
<dbReference type="GO" id="GO:0046872">
    <property type="term" value="F:metal ion binding"/>
    <property type="evidence" value="ECO:0007669"/>
    <property type="project" value="UniProtKB-KW"/>
</dbReference>
<dbReference type="EMBL" id="WOCA01000010">
    <property type="protein sequence ID" value="MUK89267.1"/>
    <property type="molecule type" value="Genomic_DNA"/>
</dbReference>
<dbReference type="GO" id="GO:0016002">
    <property type="term" value="F:sulfite reductase activity"/>
    <property type="evidence" value="ECO:0007669"/>
    <property type="project" value="TreeGrafter"/>
</dbReference>
<dbReference type="PANTHER" id="PTHR11493:SF54">
    <property type="entry name" value="ANAEROBIC SULFITE REDUCTASE SUBUNIT C"/>
    <property type="match status" value="1"/>
</dbReference>
<evidence type="ECO:0000256" key="2">
    <source>
        <dbReference type="ARBA" id="ARBA00022723"/>
    </source>
</evidence>
<dbReference type="GO" id="GO:0000103">
    <property type="term" value="P:sulfate assimilation"/>
    <property type="evidence" value="ECO:0007669"/>
    <property type="project" value="TreeGrafter"/>
</dbReference>
<dbReference type="PROSITE" id="PS00365">
    <property type="entry name" value="NIR_SIR"/>
    <property type="match status" value="1"/>
</dbReference>
<keyword evidence="7" id="KW-1185">Reference proteome</keyword>
<dbReference type="GO" id="GO:0020037">
    <property type="term" value="F:heme binding"/>
    <property type="evidence" value="ECO:0007669"/>
    <property type="project" value="InterPro"/>
</dbReference>
<dbReference type="InterPro" id="IPR045169">
    <property type="entry name" value="NO2/SO3_Rdtase_4Fe4S_prot"/>
</dbReference>
<evidence type="ECO:0000259" key="5">
    <source>
        <dbReference type="Pfam" id="PF01077"/>
    </source>
</evidence>
<dbReference type="GO" id="GO:0051539">
    <property type="term" value="F:4 iron, 4 sulfur cluster binding"/>
    <property type="evidence" value="ECO:0007669"/>
    <property type="project" value="UniProtKB-KW"/>
</dbReference>
<dbReference type="Gene3D" id="3.30.413.10">
    <property type="entry name" value="Sulfite Reductase Hemoprotein, domain 1"/>
    <property type="match status" value="1"/>
</dbReference>
<evidence type="ECO:0000313" key="6">
    <source>
        <dbReference type="EMBL" id="MUK89267.1"/>
    </source>
</evidence>
<evidence type="ECO:0000256" key="3">
    <source>
        <dbReference type="ARBA" id="ARBA00023004"/>
    </source>
</evidence>